<keyword evidence="1" id="KW-0812">Transmembrane</keyword>
<feature type="transmembrane region" description="Helical" evidence="1">
    <location>
        <begin position="72"/>
        <end position="90"/>
    </location>
</feature>
<keyword evidence="3" id="KW-1185">Reference proteome</keyword>
<feature type="transmembrane region" description="Helical" evidence="1">
    <location>
        <begin position="33"/>
        <end position="51"/>
    </location>
</feature>
<organism evidence="2 3">
    <name type="scientific">Streptomyces solincola</name>
    <dbReference type="NCBI Taxonomy" id="2100817"/>
    <lineage>
        <taxon>Bacteria</taxon>
        <taxon>Bacillati</taxon>
        <taxon>Actinomycetota</taxon>
        <taxon>Actinomycetes</taxon>
        <taxon>Kitasatosporales</taxon>
        <taxon>Streptomycetaceae</taxon>
        <taxon>Streptomyces</taxon>
    </lineage>
</organism>
<keyword evidence="1" id="KW-0472">Membrane</keyword>
<reference evidence="2 3" key="1">
    <citation type="submission" date="2018-03" db="EMBL/GenBank/DDBJ databases">
        <title>Novel Streptomyces sp. from soil.</title>
        <authorList>
            <person name="Tan G.Y.A."/>
            <person name="Lee Z.Y."/>
        </authorList>
    </citation>
    <scope>NUCLEOTIDE SEQUENCE [LARGE SCALE GENOMIC DNA]</scope>
    <source>
        <strain evidence="2 3">ST5x</strain>
    </source>
</reference>
<evidence type="ECO:0000256" key="1">
    <source>
        <dbReference type="SAM" id="Phobius"/>
    </source>
</evidence>
<proteinExistence type="predicted"/>
<dbReference type="AlphaFoldDB" id="A0A2S9PYK9"/>
<dbReference type="RefSeq" id="WP_105868370.1">
    <property type="nucleotide sequence ID" value="NZ_PVLV01000114.1"/>
</dbReference>
<gene>
    <name evidence="2" type="ORF">C6N75_09180</name>
</gene>
<sequence>MFRSGVGFFALFGLGWLLLGVAALPGPARWVAVGAGAVVALVLMLAARRRLPASAGGPLPPLRRRRFGQVNAVQWLLIAGIAVGCGRGGVPELIPPLVALVVGLHFVPLAAVFEQPRLRTAAALLCAVAAAGLVVLASGGSATQVRTLVGSGCALTLWAMAAWTVRGPRAAGPSGRPDAGGAATAG</sequence>
<dbReference type="OrthoDB" id="4331436at2"/>
<feature type="transmembrane region" description="Helical" evidence="1">
    <location>
        <begin position="120"/>
        <end position="139"/>
    </location>
</feature>
<protein>
    <submittedName>
        <fullName evidence="2">Uncharacterized protein</fullName>
    </submittedName>
</protein>
<accession>A0A2S9PYK9</accession>
<dbReference type="Proteomes" id="UP000239322">
    <property type="component" value="Unassembled WGS sequence"/>
</dbReference>
<comment type="caution">
    <text evidence="2">The sequence shown here is derived from an EMBL/GenBank/DDBJ whole genome shotgun (WGS) entry which is preliminary data.</text>
</comment>
<dbReference type="EMBL" id="PVLV01000114">
    <property type="protein sequence ID" value="PRH79510.1"/>
    <property type="molecule type" value="Genomic_DNA"/>
</dbReference>
<name>A0A2S9PYK9_9ACTN</name>
<feature type="transmembrane region" description="Helical" evidence="1">
    <location>
        <begin position="96"/>
        <end position="113"/>
    </location>
</feature>
<evidence type="ECO:0000313" key="3">
    <source>
        <dbReference type="Proteomes" id="UP000239322"/>
    </source>
</evidence>
<keyword evidence="1" id="KW-1133">Transmembrane helix</keyword>
<evidence type="ECO:0000313" key="2">
    <source>
        <dbReference type="EMBL" id="PRH79510.1"/>
    </source>
</evidence>